<dbReference type="InterPro" id="IPR038591">
    <property type="entry name" value="NolW-like_sf"/>
</dbReference>
<dbReference type="Proteomes" id="UP000241514">
    <property type="component" value="Unassembled WGS sequence"/>
</dbReference>
<dbReference type="EMBL" id="PYVG01000017">
    <property type="protein sequence ID" value="PTB89258.1"/>
    <property type="molecule type" value="Genomic_DNA"/>
</dbReference>
<dbReference type="Gene3D" id="3.30.1370.120">
    <property type="match status" value="1"/>
</dbReference>
<dbReference type="GO" id="GO:0016020">
    <property type="term" value="C:membrane"/>
    <property type="evidence" value="ECO:0007669"/>
    <property type="project" value="UniProtKB-SubCell"/>
</dbReference>
<proteinExistence type="predicted"/>
<sequence>MNKLRSGLLLIAITGVASCAQLPDDYQVNPDRMRTEAPQYDTADEATEANDLAERGFSRLDSLGSDASTITNDADPALQFSQSDSHQVTANELPLRAFVQSVFGESLQRNYVIAAGADVSKPVTLNVSEPVSSRRLFGLTRQLLIDNGLSISYRDETFYIYPTDADARGNVVIGLGRRVRDVPETVQNILQVVPVRYGIKTSFERTLKGLTSARITADFEQNALFVQGSRNEILRVIDLVSLLDAPSTRGRFIGLAELTFITAEDYVAQLTELMTAEGISAGTNPQTGVALLMVAMDQAGSVALFASD</sequence>
<keyword evidence="3" id="KW-0472">Membrane</keyword>
<comment type="subcellular location">
    <subcellularLocation>
        <location evidence="1">Membrane</location>
    </subcellularLocation>
</comment>
<evidence type="ECO:0000313" key="5">
    <source>
        <dbReference type="EMBL" id="PTB89258.1"/>
    </source>
</evidence>
<feature type="chain" id="PRO_5026790589" description="NolW-like domain-containing protein" evidence="4">
    <location>
        <begin position="20"/>
        <end position="308"/>
    </location>
</feature>
<dbReference type="PANTHER" id="PTHR30332">
    <property type="entry name" value="PROBABLE GENERAL SECRETION PATHWAY PROTEIN D"/>
    <property type="match status" value="1"/>
</dbReference>
<organism evidence="5 6">
    <name type="scientific">Pseudidiomarina aestuarii</name>
    <dbReference type="NCBI Taxonomy" id="624146"/>
    <lineage>
        <taxon>Bacteria</taxon>
        <taxon>Pseudomonadati</taxon>
        <taxon>Pseudomonadota</taxon>
        <taxon>Gammaproteobacteria</taxon>
        <taxon>Alteromonadales</taxon>
        <taxon>Idiomarinaceae</taxon>
        <taxon>Pseudidiomarina</taxon>
    </lineage>
</organism>
<feature type="non-terminal residue" evidence="5">
    <location>
        <position position="308"/>
    </location>
</feature>
<dbReference type="PANTHER" id="PTHR30332:SF24">
    <property type="entry name" value="SECRETIN GSPD-RELATED"/>
    <property type="match status" value="1"/>
</dbReference>
<dbReference type="InterPro" id="IPR050810">
    <property type="entry name" value="Bact_Secretion_Sys_Channel"/>
</dbReference>
<dbReference type="PROSITE" id="PS51257">
    <property type="entry name" value="PROKAR_LIPOPROTEIN"/>
    <property type="match status" value="1"/>
</dbReference>
<keyword evidence="2 4" id="KW-0732">Signal</keyword>
<comment type="caution">
    <text evidence="5">The sequence shown here is derived from an EMBL/GenBank/DDBJ whole genome shotgun (WGS) entry which is preliminary data.</text>
</comment>
<evidence type="ECO:0000256" key="4">
    <source>
        <dbReference type="SAM" id="SignalP"/>
    </source>
</evidence>
<evidence type="ECO:0000313" key="6">
    <source>
        <dbReference type="Proteomes" id="UP000241514"/>
    </source>
</evidence>
<dbReference type="GO" id="GO:0009306">
    <property type="term" value="P:protein secretion"/>
    <property type="evidence" value="ECO:0007669"/>
    <property type="project" value="TreeGrafter"/>
</dbReference>
<gene>
    <name evidence="5" type="ORF">C9928_04075</name>
</gene>
<protein>
    <recommendedName>
        <fullName evidence="7">NolW-like domain-containing protein</fullName>
    </recommendedName>
</protein>
<reference evidence="5 6" key="1">
    <citation type="submission" date="2018-03" db="EMBL/GenBank/DDBJ databases">
        <title>Cross-interface Injection: A General Nanoliter Liquid Handling Method Applied to Single Cells Genome Amplification Automated Nanoliter Liquid Handling Applied to Single Cell Multiple Displacement Amplification.</title>
        <authorList>
            <person name="Yun J."/>
            <person name="Xu P."/>
            <person name="Xu J."/>
            <person name="Dai X."/>
            <person name="Wang Y."/>
            <person name="Zheng X."/>
            <person name="Cao C."/>
            <person name="Yi Q."/>
            <person name="Zhu Y."/>
            <person name="Wang L."/>
            <person name="Dong Z."/>
            <person name="Huang Y."/>
            <person name="Huang L."/>
            <person name="Du W."/>
        </authorList>
    </citation>
    <scope>NUCLEOTIDE SEQUENCE [LARGE SCALE GENOMIC DNA]</scope>
    <source>
        <strain evidence="5 6">A9-4</strain>
    </source>
</reference>
<evidence type="ECO:0008006" key="7">
    <source>
        <dbReference type="Google" id="ProtNLM"/>
    </source>
</evidence>
<evidence type="ECO:0000256" key="2">
    <source>
        <dbReference type="ARBA" id="ARBA00022729"/>
    </source>
</evidence>
<name>A0A6N4DI51_9GAMM</name>
<dbReference type="GO" id="GO:0015627">
    <property type="term" value="C:type II protein secretion system complex"/>
    <property type="evidence" value="ECO:0007669"/>
    <property type="project" value="TreeGrafter"/>
</dbReference>
<evidence type="ECO:0000256" key="3">
    <source>
        <dbReference type="ARBA" id="ARBA00023136"/>
    </source>
</evidence>
<feature type="signal peptide" evidence="4">
    <location>
        <begin position="1"/>
        <end position="19"/>
    </location>
</feature>
<accession>A0A6N4DI51</accession>
<dbReference type="AlphaFoldDB" id="A0A6N4DI51"/>
<evidence type="ECO:0000256" key="1">
    <source>
        <dbReference type="ARBA" id="ARBA00004370"/>
    </source>
</evidence>